<dbReference type="Proteomes" id="UP001548189">
    <property type="component" value="Unassembled WGS sequence"/>
</dbReference>
<evidence type="ECO:0000256" key="5">
    <source>
        <dbReference type="ARBA" id="ARBA00022694"/>
    </source>
</evidence>
<evidence type="ECO:0000256" key="10">
    <source>
        <dbReference type="ARBA" id="ARBA00032441"/>
    </source>
</evidence>
<sequence>MSDEAATLKAGALIAKSCPSQALIYLMGGLGAGKTTLVRGLLRTLGHQGSTKSPTYTLVEPYQIANQKIYHFDLYRLGDPEELEYIGIRDYLAEQAICLIEWPERGAGLLPQPDLTIQLDYVAESRGIGMEFPQLIKDNQNQQTTGWQQNLIANIQAEFKIIR</sequence>
<dbReference type="Gene3D" id="3.40.50.300">
    <property type="entry name" value="P-loop containing nucleotide triphosphate hydrolases"/>
    <property type="match status" value="1"/>
</dbReference>
<evidence type="ECO:0000256" key="2">
    <source>
        <dbReference type="ARBA" id="ARBA00007599"/>
    </source>
</evidence>
<accession>A0ABV2BXG7</accession>
<dbReference type="PANTHER" id="PTHR33540">
    <property type="entry name" value="TRNA THREONYLCARBAMOYLADENOSINE BIOSYNTHESIS PROTEIN TSAE"/>
    <property type="match status" value="1"/>
</dbReference>
<evidence type="ECO:0000313" key="12">
    <source>
        <dbReference type="Proteomes" id="UP001548189"/>
    </source>
</evidence>
<gene>
    <name evidence="11" type="primary">tsaE</name>
    <name evidence="11" type="ORF">ABVT43_15935</name>
</gene>
<keyword evidence="7" id="KW-0547">Nucleotide-binding</keyword>
<dbReference type="NCBIfam" id="TIGR00150">
    <property type="entry name" value="T6A_YjeE"/>
    <property type="match status" value="1"/>
</dbReference>
<dbReference type="SUPFAM" id="SSF52540">
    <property type="entry name" value="P-loop containing nucleoside triphosphate hydrolases"/>
    <property type="match status" value="1"/>
</dbReference>
<evidence type="ECO:0000256" key="6">
    <source>
        <dbReference type="ARBA" id="ARBA00022723"/>
    </source>
</evidence>
<dbReference type="InterPro" id="IPR027417">
    <property type="entry name" value="P-loop_NTPase"/>
</dbReference>
<evidence type="ECO:0000256" key="3">
    <source>
        <dbReference type="ARBA" id="ARBA00019010"/>
    </source>
</evidence>
<reference evidence="11 12" key="1">
    <citation type="submission" date="2024-06" db="EMBL/GenBank/DDBJ databases">
        <authorList>
            <person name="Li F."/>
        </authorList>
    </citation>
    <scope>NUCLEOTIDE SEQUENCE [LARGE SCALE GENOMIC DNA]</scope>
    <source>
        <strain evidence="11 12">GXAS 311</strain>
    </source>
</reference>
<keyword evidence="5" id="KW-0819">tRNA processing</keyword>
<evidence type="ECO:0000256" key="4">
    <source>
        <dbReference type="ARBA" id="ARBA00022490"/>
    </source>
</evidence>
<dbReference type="Pfam" id="PF02367">
    <property type="entry name" value="TsaE"/>
    <property type="match status" value="1"/>
</dbReference>
<keyword evidence="12" id="KW-1185">Reference proteome</keyword>
<evidence type="ECO:0000256" key="9">
    <source>
        <dbReference type="ARBA" id="ARBA00022842"/>
    </source>
</evidence>
<evidence type="ECO:0000256" key="7">
    <source>
        <dbReference type="ARBA" id="ARBA00022741"/>
    </source>
</evidence>
<dbReference type="PANTHER" id="PTHR33540:SF2">
    <property type="entry name" value="TRNA THREONYLCARBAMOYLADENOSINE BIOSYNTHESIS PROTEIN TSAE"/>
    <property type="match status" value="1"/>
</dbReference>
<evidence type="ECO:0000256" key="1">
    <source>
        <dbReference type="ARBA" id="ARBA00004496"/>
    </source>
</evidence>
<name>A0ABV2BXG7_9GAMM</name>
<organism evidence="11 12">
    <name type="scientific">Aliikangiella maris</name>
    <dbReference type="NCBI Taxonomy" id="3162458"/>
    <lineage>
        <taxon>Bacteria</taxon>
        <taxon>Pseudomonadati</taxon>
        <taxon>Pseudomonadota</taxon>
        <taxon>Gammaproteobacteria</taxon>
        <taxon>Oceanospirillales</taxon>
        <taxon>Pleioneaceae</taxon>
        <taxon>Aliikangiella</taxon>
    </lineage>
</organism>
<keyword evidence="8" id="KW-0067">ATP-binding</keyword>
<keyword evidence="9" id="KW-0460">Magnesium</keyword>
<comment type="subcellular location">
    <subcellularLocation>
        <location evidence="1">Cytoplasm</location>
    </subcellularLocation>
</comment>
<comment type="caution">
    <text evidence="11">The sequence shown here is derived from an EMBL/GenBank/DDBJ whole genome shotgun (WGS) entry which is preliminary data.</text>
</comment>
<keyword evidence="4" id="KW-0963">Cytoplasm</keyword>
<evidence type="ECO:0000313" key="11">
    <source>
        <dbReference type="EMBL" id="MET1256631.1"/>
    </source>
</evidence>
<dbReference type="EMBL" id="JBEVCJ010000024">
    <property type="protein sequence ID" value="MET1256631.1"/>
    <property type="molecule type" value="Genomic_DNA"/>
</dbReference>
<proteinExistence type="inferred from homology"/>
<dbReference type="InterPro" id="IPR003442">
    <property type="entry name" value="T6A_TsaE"/>
</dbReference>
<protein>
    <recommendedName>
        <fullName evidence="3">tRNA threonylcarbamoyladenosine biosynthesis protein TsaE</fullName>
    </recommendedName>
    <alternativeName>
        <fullName evidence="10">t(6)A37 threonylcarbamoyladenosine biosynthesis protein TsaE</fullName>
    </alternativeName>
</protein>
<comment type="similarity">
    <text evidence="2">Belongs to the TsaE family.</text>
</comment>
<keyword evidence="6" id="KW-0479">Metal-binding</keyword>
<evidence type="ECO:0000256" key="8">
    <source>
        <dbReference type="ARBA" id="ARBA00022840"/>
    </source>
</evidence>